<gene>
    <name evidence="1" type="ORF">L227DRAFT_499774</name>
</gene>
<dbReference type="EMBL" id="ML122261">
    <property type="protein sequence ID" value="RPD61727.1"/>
    <property type="molecule type" value="Genomic_DNA"/>
</dbReference>
<dbReference type="AlphaFoldDB" id="A0A5C2SEQ2"/>
<evidence type="ECO:0000313" key="1">
    <source>
        <dbReference type="EMBL" id="RPD61727.1"/>
    </source>
</evidence>
<dbReference type="OrthoDB" id="2628807at2759"/>
<evidence type="ECO:0000313" key="2">
    <source>
        <dbReference type="Proteomes" id="UP000313359"/>
    </source>
</evidence>
<accession>A0A5C2SEQ2</accession>
<sequence length="242" mass="26943">SRQSSTTGVTPTVATSGTANGTWRDVCLQIISEQFPGFEPRNDFDILTLGTTKYHGPRAELEAWLDEKLAVCVDVRGSHEVVMESMREMLSMPSSTITGLKPRGMERNVFLRPIPGSSCSIRLFPGCLEAREYCLDFVSTETGLPVNSPFKFELWAVPNPSLPWIGAISERIFSLENMFDYSTKDIPAGHEKFPLRDGQTYLLKRSGHKDVCFTVPLRRLPLAATVQARDVDMLDLPESVDA</sequence>
<protein>
    <submittedName>
        <fullName evidence="1">Uncharacterized protein</fullName>
    </submittedName>
</protein>
<feature type="non-terminal residue" evidence="1">
    <location>
        <position position="1"/>
    </location>
</feature>
<organism evidence="1 2">
    <name type="scientific">Lentinus tigrinus ALCF2SS1-6</name>
    <dbReference type="NCBI Taxonomy" id="1328759"/>
    <lineage>
        <taxon>Eukaryota</taxon>
        <taxon>Fungi</taxon>
        <taxon>Dikarya</taxon>
        <taxon>Basidiomycota</taxon>
        <taxon>Agaricomycotina</taxon>
        <taxon>Agaricomycetes</taxon>
        <taxon>Polyporales</taxon>
        <taxon>Polyporaceae</taxon>
        <taxon>Lentinus</taxon>
    </lineage>
</organism>
<name>A0A5C2SEQ2_9APHY</name>
<keyword evidence="2" id="KW-1185">Reference proteome</keyword>
<proteinExistence type="predicted"/>
<dbReference type="Proteomes" id="UP000313359">
    <property type="component" value="Unassembled WGS sequence"/>
</dbReference>
<reference evidence="1" key="1">
    <citation type="journal article" date="2018" name="Genome Biol. Evol.">
        <title>Genomics and development of Lentinus tigrinus, a white-rot wood-decaying mushroom with dimorphic fruiting bodies.</title>
        <authorList>
            <person name="Wu B."/>
            <person name="Xu Z."/>
            <person name="Knudson A."/>
            <person name="Carlson A."/>
            <person name="Chen N."/>
            <person name="Kovaka S."/>
            <person name="LaButti K."/>
            <person name="Lipzen A."/>
            <person name="Pennachio C."/>
            <person name="Riley R."/>
            <person name="Schakwitz W."/>
            <person name="Umezawa K."/>
            <person name="Ohm R.A."/>
            <person name="Grigoriev I.V."/>
            <person name="Nagy L.G."/>
            <person name="Gibbons J."/>
            <person name="Hibbett D."/>
        </authorList>
    </citation>
    <scope>NUCLEOTIDE SEQUENCE [LARGE SCALE GENOMIC DNA]</scope>
    <source>
        <strain evidence="1">ALCF2SS1-6</strain>
    </source>
</reference>